<dbReference type="InterPro" id="IPR000490">
    <property type="entry name" value="Glyco_hydro_17"/>
</dbReference>
<comment type="caution">
    <text evidence="11">The sequence shown here is derived from an EMBL/GenBank/DDBJ whole genome shotgun (WGS) entry which is preliminary data.</text>
</comment>
<dbReference type="GO" id="GO:0005975">
    <property type="term" value="P:carbohydrate metabolic process"/>
    <property type="evidence" value="ECO:0007669"/>
    <property type="project" value="InterPro"/>
</dbReference>
<feature type="signal peptide" evidence="10">
    <location>
        <begin position="1"/>
        <end position="24"/>
    </location>
</feature>
<accession>A0A445HZ40</accession>
<keyword evidence="4 9" id="KW-0378">Hydrolase</keyword>
<evidence type="ECO:0000313" key="11">
    <source>
        <dbReference type="EMBL" id="RZB79095.1"/>
    </source>
</evidence>
<dbReference type="Pfam" id="PF00332">
    <property type="entry name" value="Glyco_hydro_17"/>
    <property type="match status" value="2"/>
</dbReference>
<dbReference type="PANTHER" id="PTHR32227">
    <property type="entry name" value="GLUCAN ENDO-1,3-BETA-GLUCOSIDASE BG1-RELATED-RELATED"/>
    <property type="match status" value="1"/>
</dbReference>
<protein>
    <recommendedName>
        <fullName evidence="3">glucan endo-1,3-beta-D-glucosidase</fullName>
        <ecNumber evidence="3">3.2.1.39</ecNumber>
    </recommendedName>
    <alternativeName>
        <fullName evidence="6">(1-&gt;3)-beta-glucan endohydrolase</fullName>
    </alternativeName>
    <alternativeName>
        <fullName evidence="7">Beta-1,3-endoglucanase</fullName>
    </alternativeName>
</protein>
<feature type="chain" id="PRO_5019408995" description="glucan endo-1,3-beta-D-glucosidase" evidence="10">
    <location>
        <begin position="25"/>
        <end position="254"/>
    </location>
</feature>
<organism evidence="11 12">
    <name type="scientific">Glycine soja</name>
    <name type="common">Wild soybean</name>
    <dbReference type="NCBI Taxonomy" id="3848"/>
    <lineage>
        <taxon>Eukaryota</taxon>
        <taxon>Viridiplantae</taxon>
        <taxon>Streptophyta</taxon>
        <taxon>Embryophyta</taxon>
        <taxon>Tracheophyta</taxon>
        <taxon>Spermatophyta</taxon>
        <taxon>Magnoliopsida</taxon>
        <taxon>eudicotyledons</taxon>
        <taxon>Gunneridae</taxon>
        <taxon>Pentapetalae</taxon>
        <taxon>rosids</taxon>
        <taxon>fabids</taxon>
        <taxon>Fabales</taxon>
        <taxon>Fabaceae</taxon>
        <taxon>Papilionoideae</taxon>
        <taxon>50 kb inversion clade</taxon>
        <taxon>NPAAA clade</taxon>
        <taxon>indigoferoid/millettioid clade</taxon>
        <taxon>Phaseoleae</taxon>
        <taxon>Glycine</taxon>
        <taxon>Glycine subgen. Soja</taxon>
    </lineage>
</organism>
<evidence type="ECO:0000256" key="8">
    <source>
        <dbReference type="RuleBase" id="RU004335"/>
    </source>
</evidence>
<proteinExistence type="inferred from homology"/>
<dbReference type="EMBL" id="QZWG01000011">
    <property type="protein sequence ID" value="RZB79095.1"/>
    <property type="molecule type" value="Genomic_DNA"/>
</dbReference>
<evidence type="ECO:0000256" key="10">
    <source>
        <dbReference type="SAM" id="SignalP"/>
    </source>
</evidence>
<evidence type="ECO:0000256" key="4">
    <source>
        <dbReference type="ARBA" id="ARBA00022801"/>
    </source>
</evidence>
<sequence>MFLKNSTAMSAILLLVEILSYITGKEVVDLYKTNGIGRMRIYYEKALQALRGSGIELIMDVAKDTLQSLTNANAARDWVNKYVTPYSRDVNFKYIVVGNEIGPNTNEVGPIHSTCYDQHSKSNFISQFAWPTQALFNQQGIDNAGYQNLFDAMLDSIYAAVEKVGAPNLKIVVSESGWPSEGGDGASIENARTYYSNLIDHVSSGNGTPKRRGPIETYLFAMFDENQKSGKETERHFGLYRPDKSSKYQLRFNN</sequence>
<evidence type="ECO:0000256" key="9">
    <source>
        <dbReference type="RuleBase" id="RU004336"/>
    </source>
</evidence>
<gene>
    <name evidence="11" type="ORF">D0Y65_029452</name>
</gene>
<comment type="similarity">
    <text evidence="2 8">Belongs to the glycosyl hydrolase 17 family.</text>
</comment>
<keyword evidence="10" id="KW-0732">Signal</keyword>
<dbReference type="Gene3D" id="3.20.20.80">
    <property type="entry name" value="Glycosidases"/>
    <property type="match status" value="2"/>
</dbReference>
<dbReference type="Proteomes" id="UP000289340">
    <property type="component" value="Chromosome 11"/>
</dbReference>
<dbReference type="AlphaFoldDB" id="A0A445HZ40"/>
<comment type="catalytic activity">
    <reaction evidence="1">
        <text>Hydrolysis of (1-&gt;3)-beta-D-glucosidic linkages in (1-&gt;3)-beta-D-glucans.</text>
        <dbReference type="EC" id="3.2.1.39"/>
    </reaction>
</comment>
<keyword evidence="5 9" id="KW-0326">Glycosidase</keyword>
<evidence type="ECO:0000256" key="2">
    <source>
        <dbReference type="ARBA" id="ARBA00008773"/>
    </source>
</evidence>
<dbReference type="GO" id="GO:0042973">
    <property type="term" value="F:glucan endo-1,3-beta-D-glucosidase activity"/>
    <property type="evidence" value="ECO:0007669"/>
    <property type="project" value="UniProtKB-EC"/>
</dbReference>
<evidence type="ECO:0000313" key="12">
    <source>
        <dbReference type="Proteomes" id="UP000289340"/>
    </source>
</evidence>
<dbReference type="SUPFAM" id="SSF51445">
    <property type="entry name" value="(Trans)glycosidases"/>
    <property type="match status" value="1"/>
</dbReference>
<evidence type="ECO:0000256" key="5">
    <source>
        <dbReference type="ARBA" id="ARBA00023295"/>
    </source>
</evidence>
<evidence type="ECO:0000256" key="1">
    <source>
        <dbReference type="ARBA" id="ARBA00000382"/>
    </source>
</evidence>
<evidence type="ECO:0000256" key="6">
    <source>
        <dbReference type="ARBA" id="ARBA00033335"/>
    </source>
</evidence>
<reference evidence="11 12" key="1">
    <citation type="submission" date="2018-09" db="EMBL/GenBank/DDBJ databases">
        <title>A high-quality reference genome of wild soybean provides a powerful tool to mine soybean genomes.</title>
        <authorList>
            <person name="Xie M."/>
            <person name="Chung C.Y.L."/>
            <person name="Li M.-W."/>
            <person name="Wong F.-L."/>
            <person name="Chan T.-F."/>
            <person name="Lam H.-M."/>
        </authorList>
    </citation>
    <scope>NUCLEOTIDE SEQUENCE [LARGE SCALE GENOMIC DNA]</scope>
    <source>
        <strain evidence="12">cv. W05</strain>
        <tissue evidence="11">Hypocotyl of etiolated seedlings</tissue>
    </source>
</reference>
<dbReference type="InterPro" id="IPR044965">
    <property type="entry name" value="Glyco_hydro_17_plant"/>
</dbReference>
<evidence type="ECO:0000256" key="7">
    <source>
        <dbReference type="ARBA" id="ARBA00033417"/>
    </source>
</evidence>
<evidence type="ECO:0000256" key="3">
    <source>
        <dbReference type="ARBA" id="ARBA00012780"/>
    </source>
</evidence>
<dbReference type="EC" id="3.2.1.39" evidence="3"/>
<keyword evidence="12" id="KW-1185">Reference proteome</keyword>
<name>A0A445HZ40_GLYSO</name>
<dbReference type="InterPro" id="IPR017853">
    <property type="entry name" value="GH"/>
</dbReference>
<dbReference type="PROSITE" id="PS00587">
    <property type="entry name" value="GLYCOSYL_HYDROL_F17"/>
    <property type="match status" value="1"/>
</dbReference>